<dbReference type="Pfam" id="PF17200">
    <property type="entry name" value="sCache_2"/>
    <property type="match status" value="1"/>
</dbReference>
<dbReference type="GO" id="GO:0004888">
    <property type="term" value="F:transmembrane signaling receptor activity"/>
    <property type="evidence" value="ECO:0007669"/>
    <property type="project" value="InterPro"/>
</dbReference>
<dbReference type="Gene3D" id="6.10.340.10">
    <property type="match status" value="1"/>
</dbReference>
<keyword evidence="4 9" id="KW-1133">Transmembrane helix</keyword>
<evidence type="ECO:0000256" key="6">
    <source>
        <dbReference type="ARBA" id="ARBA00023224"/>
    </source>
</evidence>
<dbReference type="GO" id="GO:0005886">
    <property type="term" value="C:plasma membrane"/>
    <property type="evidence" value="ECO:0007669"/>
    <property type="project" value="UniProtKB-SubCell"/>
</dbReference>
<evidence type="ECO:0000259" key="11">
    <source>
        <dbReference type="PROSITE" id="PS50885"/>
    </source>
</evidence>
<dbReference type="CDD" id="cd18774">
    <property type="entry name" value="PDC2_HK_sensor"/>
    <property type="match status" value="1"/>
</dbReference>
<accession>A0A364NWH6</accession>
<feature type="transmembrane region" description="Helical" evidence="9">
    <location>
        <begin position="13"/>
        <end position="35"/>
    </location>
</feature>
<feature type="transmembrane region" description="Helical" evidence="9">
    <location>
        <begin position="191"/>
        <end position="212"/>
    </location>
</feature>
<dbReference type="InterPro" id="IPR003660">
    <property type="entry name" value="HAMP_dom"/>
</dbReference>
<organism evidence="12 13">
    <name type="scientific">Paramagnetospirillum kuznetsovii</name>
    <dbReference type="NCBI Taxonomy" id="2053833"/>
    <lineage>
        <taxon>Bacteria</taxon>
        <taxon>Pseudomonadati</taxon>
        <taxon>Pseudomonadota</taxon>
        <taxon>Alphaproteobacteria</taxon>
        <taxon>Rhodospirillales</taxon>
        <taxon>Magnetospirillaceae</taxon>
        <taxon>Paramagnetospirillum</taxon>
    </lineage>
</organism>
<dbReference type="EMBL" id="PGTO01000010">
    <property type="protein sequence ID" value="RAU21444.1"/>
    <property type="molecule type" value="Genomic_DNA"/>
</dbReference>
<evidence type="ECO:0000259" key="10">
    <source>
        <dbReference type="PROSITE" id="PS50111"/>
    </source>
</evidence>
<evidence type="ECO:0000256" key="1">
    <source>
        <dbReference type="ARBA" id="ARBA00004651"/>
    </source>
</evidence>
<evidence type="ECO:0000256" key="9">
    <source>
        <dbReference type="SAM" id="Phobius"/>
    </source>
</evidence>
<dbReference type="PANTHER" id="PTHR32089">
    <property type="entry name" value="METHYL-ACCEPTING CHEMOTAXIS PROTEIN MCPB"/>
    <property type="match status" value="1"/>
</dbReference>
<proteinExistence type="inferred from homology"/>
<comment type="subcellular location">
    <subcellularLocation>
        <location evidence="1">Cell membrane</location>
        <topology evidence="1">Multi-pass membrane protein</topology>
    </subcellularLocation>
</comment>
<reference evidence="12 13" key="1">
    <citation type="submission" date="2017-11" db="EMBL/GenBank/DDBJ databases">
        <title>Draft genome sequence of magnetotactic bacterium Magnetospirillum kuznetsovii LBB-42.</title>
        <authorList>
            <person name="Grouzdev D.S."/>
            <person name="Rysina M.S."/>
            <person name="Baslerov R.V."/>
            <person name="Koziaeva V."/>
        </authorList>
    </citation>
    <scope>NUCLEOTIDE SEQUENCE [LARGE SCALE GENOMIC DNA]</scope>
    <source>
        <strain evidence="12 13">LBB-42</strain>
    </source>
</reference>
<dbReference type="InterPro" id="IPR004090">
    <property type="entry name" value="Chemotax_Me-accpt_rcpt"/>
</dbReference>
<sequence>MTWLDNKKIGIKIGLIVLTAFLGMGIISFGALSLLDDEILSARKTKVQDLVLTAASILGSYESEAKAGRMGEDEAKAAALRDIKALRYGDNDYFWVHDLNGKMVMHPMKPDLDGTDVTAIKDASGQPLFVRMNDVVKAQAAGFHTYTWPKPGSDKAVSKISYVKGFAPWGWVVGTGLYIDDLNAVFWSRALLFGLGVVLVAGSMLLLSMLVARRITRPLAVLSDTMTQLSKKEFHIEVPATHRLDELGDMARTVEIFKEGLIVAEELAEQQRQADWTKDRRAQVVDNLLKSFNEEVTEALSGMVETATQLETTSESLSATAQSASSQATAVASAIEETAVNMRTAAGSAEQLATSGELISRRVSESVEISENASNEASRTTALVNSLAAAVGKIGDVVGLIADIAAQTNLLALNATIEAARAGDAGKGFAVVAGEVKSLATQTARATDEIGSQIATVQKVTADAVTAISSIAKVIERIGETASGIAQAVHEQDMATGEIASNVQQVAQATSEVSSNILGVNQAAEQTGEAAAHVLGTAQDVTGRANRLRERVDTFLTSIRAS</sequence>
<keyword evidence="13" id="KW-1185">Reference proteome</keyword>
<dbReference type="SUPFAM" id="SSF58104">
    <property type="entry name" value="Methyl-accepting chemotaxis protein (MCP) signaling domain"/>
    <property type="match status" value="1"/>
</dbReference>
<gene>
    <name evidence="12" type="ORF">CU669_13540</name>
</gene>
<evidence type="ECO:0008006" key="14">
    <source>
        <dbReference type="Google" id="ProtNLM"/>
    </source>
</evidence>
<dbReference type="GO" id="GO:0007165">
    <property type="term" value="P:signal transduction"/>
    <property type="evidence" value="ECO:0007669"/>
    <property type="project" value="UniProtKB-KW"/>
</dbReference>
<dbReference type="RefSeq" id="WP_112145564.1">
    <property type="nucleotide sequence ID" value="NZ_PGTO01000010.1"/>
</dbReference>
<keyword evidence="3 9" id="KW-0812">Transmembrane</keyword>
<evidence type="ECO:0000256" key="2">
    <source>
        <dbReference type="ARBA" id="ARBA00022475"/>
    </source>
</evidence>
<evidence type="ECO:0000256" key="8">
    <source>
        <dbReference type="PROSITE-ProRule" id="PRU00284"/>
    </source>
</evidence>
<dbReference type="PRINTS" id="PR00260">
    <property type="entry name" value="CHEMTRNSDUCR"/>
</dbReference>
<dbReference type="InterPro" id="IPR004089">
    <property type="entry name" value="MCPsignal_dom"/>
</dbReference>
<comment type="caution">
    <text evidence="12">The sequence shown here is derived from an EMBL/GenBank/DDBJ whole genome shotgun (WGS) entry which is preliminary data.</text>
</comment>
<dbReference type="GO" id="GO:0006935">
    <property type="term" value="P:chemotaxis"/>
    <property type="evidence" value="ECO:0007669"/>
    <property type="project" value="InterPro"/>
</dbReference>
<dbReference type="SUPFAM" id="SSF158472">
    <property type="entry name" value="HAMP domain-like"/>
    <property type="match status" value="1"/>
</dbReference>
<keyword evidence="2" id="KW-1003">Cell membrane</keyword>
<evidence type="ECO:0000256" key="3">
    <source>
        <dbReference type="ARBA" id="ARBA00022692"/>
    </source>
</evidence>
<dbReference type="PROSITE" id="PS50885">
    <property type="entry name" value="HAMP"/>
    <property type="match status" value="1"/>
</dbReference>
<protein>
    <recommendedName>
        <fullName evidence="14">Methyl-accepting chemotaxis protein</fullName>
    </recommendedName>
</protein>
<dbReference type="SMART" id="SM00304">
    <property type="entry name" value="HAMP"/>
    <property type="match status" value="1"/>
</dbReference>
<dbReference type="Pfam" id="PF00015">
    <property type="entry name" value="MCPsignal"/>
    <property type="match status" value="1"/>
</dbReference>
<dbReference type="OrthoDB" id="7260004at2"/>
<dbReference type="Gene3D" id="3.30.450.20">
    <property type="entry name" value="PAS domain"/>
    <property type="match status" value="1"/>
</dbReference>
<dbReference type="InterPro" id="IPR033480">
    <property type="entry name" value="sCache_2"/>
</dbReference>
<dbReference type="Proteomes" id="UP000251075">
    <property type="component" value="Unassembled WGS sequence"/>
</dbReference>
<evidence type="ECO:0000256" key="7">
    <source>
        <dbReference type="ARBA" id="ARBA00029447"/>
    </source>
</evidence>
<name>A0A364NWH6_9PROT</name>
<dbReference type="SMART" id="SM00283">
    <property type="entry name" value="MA"/>
    <property type="match status" value="1"/>
</dbReference>
<dbReference type="Gene3D" id="1.10.287.950">
    <property type="entry name" value="Methyl-accepting chemotaxis protein"/>
    <property type="match status" value="1"/>
</dbReference>
<keyword evidence="6 8" id="KW-0807">Transducer</keyword>
<dbReference type="AlphaFoldDB" id="A0A364NWH6"/>
<keyword evidence="5 9" id="KW-0472">Membrane</keyword>
<evidence type="ECO:0000313" key="13">
    <source>
        <dbReference type="Proteomes" id="UP000251075"/>
    </source>
</evidence>
<evidence type="ECO:0000256" key="5">
    <source>
        <dbReference type="ARBA" id="ARBA00023136"/>
    </source>
</evidence>
<evidence type="ECO:0000313" key="12">
    <source>
        <dbReference type="EMBL" id="RAU21444.1"/>
    </source>
</evidence>
<dbReference type="PANTHER" id="PTHR32089:SF112">
    <property type="entry name" value="LYSOZYME-LIKE PROTEIN-RELATED"/>
    <property type="match status" value="1"/>
</dbReference>
<feature type="domain" description="Methyl-accepting transducer" evidence="10">
    <location>
        <begin position="306"/>
        <end position="528"/>
    </location>
</feature>
<feature type="domain" description="HAMP" evidence="11">
    <location>
        <begin position="213"/>
        <end position="266"/>
    </location>
</feature>
<evidence type="ECO:0000256" key="4">
    <source>
        <dbReference type="ARBA" id="ARBA00022989"/>
    </source>
</evidence>
<dbReference type="Pfam" id="PF00672">
    <property type="entry name" value="HAMP"/>
    <property type="match status" value="1"/>
</dbReference>
<dbReference type="SMART" id="SM01049">
    <property type="entry name" value="Cache_2"/>
    <property type="match status" value="1"/>
</dbReference>
<comment type="similarity">
    <text evidence="7">Belongs to the methyl-accepting chemotaxis (MCP) protein family.</text>
</comment>
<dbReference type="PROSITE" id="PS50111">
    <property type="entry name" value="CHEMOTAXIS_TRANSDUC_2"/>
    <property type="match status" value="1"/>
</dbReference>